<dbReference type="AlphaFoldDB" id="A0ABD4T9W4"/>
<sequence>MKLKTSTLVLVLLALLAAGGSVFWEMRRSAVDSKTEQPDTSAELFTFQEADVQSIALINAEGKTLQFEQTAQDFPNTWKMTQPKPMTADEAAIAFLLDQLASGQVERRLEVPVAQQQEFGLSDQSPSLRVQLKDSRVHRLVLGKETFDRTHLYALVDPATPWPDPLSVVIVPQSIATAVNRPLNEWEYQPQPSQGEGSPAVPTPAVPTPPVSPSPSPEGTTP</sequence>
<name>A0ABD4T9W4_9CYAN</name>
<keyword evidence="4" id="KW-1185">Reference proteome</keyword>
<dbReference type="InterPro" id="IPR025641">
    <property type="entry name" value="DUF4340"/>
</dbReference>
<dbReference type="Pfam" id="PF14238">
    <property type="entry name" value="DUF4340"/>
    <property type="match status" value="1"/>
</dbReference>
<feature type="compositionally biased region" description="Pro residues" evidence="1">
    <location>
        <begin position="201"/>
        <end position="216"/>
    </location>
</feature>
<feature type="region of interest" description="Disordered" evidence="1">
    <location>
        <begin position="186"/>
        <end position="222"/>
    </location>
</feature>
<feature type="domain" description="DUF4340" evidence="2">
    <location>
        <begin position="78"/>
        <end position="157"/>
    </location>
</feature>
<protein>
    <submittedName>
        <fullName evidence="3">DUF4340 domain-containing protein</fullName>
    </submittedName>
</protein>
<organism evidence="3 4">
    <name type="scientific">Lyngbya confervoides BDU141951</name>
    <dbReference type="NCBI Taxonomy" id="1574623"/>
    <lineage>
        <taxon>Bacteria</taxon>
        <taxon>Bacillati</taxon>
        <taxon>Cyanobacteriota</taxon>
        <taxon>Cyanophyceae</taxon>
        <taxon>Oscillatoriophycideae</taxon>
        <taxon>Oscillatoriales</taxon>
        <taxon>Microcoleaceae</taxon>
        <taxon>Lyngbya</taxon>
    </lineage>
</organism>
<evidence type="ECO:0000313" key="3">
    <source>
        <dbReference type="EMBL" id="MCM1985366.1"/>
    </source>
</evidence>
<accession>A0ABD4T9W4</accession>
<dbReference type="RefSeq" id="WP_166278338.1">
    <property type="nucleotide sequence ID" value="NZ_JTHE03000121.1"/>
</dbReference>
<evidence type="ECO:0000259" key="2">
    <source>
        <dbReference type="Pfam" id="PF14238"/>
    </source>
</evidence>
<gene>
    <name evidence="3" type="ORF">QQ91_0021345</name>
</gene>
<comment type="caution">
    <text evidence="3">The sequence shown here is derived from an EMBL/GenBank/DDBJ whole genome shotgun (WGS) entry which is preliminary data.</text>
</comment>
<dbReference type="Proteomes" id="UP000031561">
    <property type="component" value="Unassembled WGS sequence"/>
</dbReference>
<reference evidence="3 4" key="1">
    <citation type="journal article" date="2015" name="Genome Announc.">
        <title>Draft Genome Sequence of Filamentous Marine Cyanobacterium Lyngbya confervoides Strain BDU141951.</title>
        <authorList>
            <person name="Chandrababunaidu M.M."/>
            <person name="Sen D."/>
            <person name="Tripathy S."/>
        </authorList>
    </citation>
    <scope>NUCLEOTIDE SEQUENCE [LARGE SCALE GENOMIC DNA]</scope>
    <source>
        <strain evidence="3 4">BDU141951</strain>
    </source>
</reference>
<evidence type="ECO:0000256" key="1">
    <source>
        <dbReference type="SAM" id="MobiDB-lite"/>
    </source>
</evidence>
<dbReference type="EMBL" id="JTHE03000121">
    <property type="protein sequence ID" value="MCM1985366.1"/>
    <property type="molecule type" value="Genomic_DNA"/>
</dbReference>
<evidence type="ECO:0000313" key="4">
    <source>
        <dbReference type="Proteomes" id="UP000031561"/>
    </source>
</evidence>
<proteinExistence type="predicted"/>